<evidence type="ECO:0000256" key="9">
    <source>
        <dbReference type="ARBA" id="ARBA00029745"/>
    </source>
</evidence>
<dbReference type="GO" id="GO:0006777">
    <property type="term" value="P:Mo-molybdopterin cofactor biosynthetic process"/>
    <property type="evidence" value="ECO:0007669"/>
    <property type="project" value="UniProtKB-KW"/>
</dbReference>
<comment type="function">
    <text evidence="7">Converts molybdopterin precursor Z into molybdopterin. This requires the incorporation of two sulfur atoms into precursor Z to generate a dithiolene group. The sulfur is provided by MoaD.</text>
</comment>
<proteinExistence type="inferred from homology"/>
<dbReference type="SUPFAM" id="SSF54690">
    <property type="entry name" value="Molybdopterin synthase subunit MoaE"/>
    <property type="match status" value="1"/>
</dbReference>
<dbReference type="RefSeq" id="WP_013859964.1">
    <property type="nucleotide sequence ID" value="NZ_CABJCT010000002.1"/>
</dbReference>
<dbReference type="GO" id="GO:0030366">
    <property type="term" value="F:molybdopterin synthase activity"/>
    <property type="evidence" value="ECO:0007669"/>
    <property type="project" value="UniProtKB-EC"/>
</dbReference>
<comment type="caution">
    <text evidence="15">The sequence shown here is derived from an EMBL/GenBank/DDBJ whole genome shotgun (WGS) entry which is preliminary data.</text>
</comment>
<dbReference type="AlphaFoldDB" id="A0A150KA11"/>
<dbReference type="FunFam" id="3.90.1170.40:FF:000003">
    <property type="entry name" value="Molybdopterin converting factor subunit 2"/>
    <property type="match status" value="1"/>
</dbReference>
<evidence type="ECO:0000256" key="10">
    <source>
        <dbReference type="ARBA" id="ARBA00030407"/>
    </source>
</evidence>
<dbReference type="Pfam" id="PF02391">
    <property type="entry name" value="MoaE"/>
    <property type="match status" value="1"/>
</dbReference>
<comment type="pathway">
    <text evidence="1">Cofactor biosynthesis; molybdopterin biosynthesis.</text>
</comment>
<evidence type="ECO:0000256" key="6">
    <source>
        <dbReference type="ARBA" id="ARBA00023150"/>
    </source>
</evidence>
<evidence type="ECO:0000256" key="3">
    <source>
        <dbReference type="ARBA" id="ARBA00011950"/>
    </source>
</evidence>
<comment type="catalytic activity">
    <reaction evidence="13">
        <text>2 [molybdopterin-synthase sulfur-carrier protein]-C-terminal-Gly-aminoethanethioate + cyclic pyranopterin phosphate + H2O = molybdopterin + 2 [molybdopterin-synthase sulfur-carrier protein]-C-terminal Gly-Gly + 2 H(+)</text>
        <dbReference type="Rhea" id="RHEA:26333"/>
        <dbReference type="Rhea" id="RHEA-COMP:12202"/>
        <dbReference type="Rhea" id="RHEA-COMP:19907"/>
        <dbReference type="ChEBI" id="CHEBI:15377"/>
        <dbReference type="ChEBI" id="CHEBI:15378"/>
        <dbReference type="ChEBI" id="CHEBI:58698"/>
        <dbReference type="ChEBI" id="CHEBI:59648"/>
        <dbReference type="ChEBI" id="CHEBI:90778"/>
        <dbReference type="ChEBI" id="CHEBI:232372"/>
        <dbReference type="EC" id="2.8.1.12"/>
    </reaction>
</comment>
<evidence type="ECO:0000256" key="12">
    <source>
        <dbReference type="ARBA" id="ARBA00032474"/>
    </source>
</evidence>
<dbReference type="GeneID" id="29813386"/>
<dbReference type="InterPro" id="IPR003448">
    <property type="entry name" value="Mopterin_biosynth_MoaE"/>
</dbReference>
<protein>
    <recommendedName>
        <fullName evidence="4">Molybdopterin synthase catalytic subunit</fullName>
        <ecNumber evidence="3">2.8.1.12</ecNumber>
    </recommendedName>
    <alternativeName>
        <fullName evidence="11">MPT synthase subunit 2</fullName>
    </alternativeName>
    <alternativeName>
        <fullName evidence="9">Molybdenum cofactor biosynthesis protein E</fullName>
    </alternativeName>
    <alternativeName>
        <fullName evidence="10">Molybdopterin-converting factor large subunit</fullName>
    </alternativeName>
    <alternativeName>
        <fullName evidence="12">Molybdopterin-converting factor subunit 2</fullName>
    </alternativeName>
</protein>
<evidence type="ECO:0000256" key="11">
    <source>
        <dbReference type="ARBA" id="ARBA00030781"/>
    </source>
</evidence>
<accession>A0A150KA11</accession>
<dbReference type="PANTHER" id="PTHR23404">
    <property type="entry name" value="MOLYBDOPTERIN SYNTHASE RELATED"/>
    <property type="match status" value="1"/>
</dbReference>
<evidence type="ECO:0000256" key="7">
    <source>
        <dbReference type="ARBA" id="ARBA00025448"/>
    </source>
</evidence>
<evidence type="ECO:0000313" key="16">
    <source>
        <dbReference type="Proteomes" id="UP000075288"/>
    </source>
</evidence>
<organism evidence="15 16">
    <name type="scientific">Heyndrickxia coagulans</name>
    <name type="common">Weizmannia coagulans</name>
    <dbReference type="NCBI Taxonomy" id="1398"/>
    <lineage>
        <taxon>Bacteria</taxon>
        <taxon>Bacillati</taxon>
        <taxon>Bacillota</taxon>
        <taxon>Bacilli</taxon>
        <taxon>Bacillales</taxon>
        <taxon>Bacillaceae</taxon>
        <taxon>Heyndrickxia</taxon>
    </lineage>
</organism>
<dbReference type="Proteomes" id="UP000075288">
    <property type="component" value="Unassembled WGS sequence"/>
</dbReference>
<sequence length="151" mass="17314">MFEIVKEPVDVSKLIQAVADRNAGAIVTFIGTVREMTKGKKTLYLEYEAYEPMARKKLEQIGTEIRQQFPEAKTAIVHRTGRLGISDIAVAIAVSAPHRDEAYRANRYAIERIKEMVPIWKKEHWENGEMWVGNQKETVFYESGAPEAFER</sequence>
<evidence type="ECO:0000256" key="8">
    <source>
        <dbReference type="ARBA" id="ARBA00026066"/>
    </source>
</evidence>
<comment type="subunit">
    <text evidence="8">Heterotetramer of 2 MoaD subunits and 2 MoaE subunits. Also stable as homodimer. The enzyme changes between these two forms during catalysis.</text>
</comment>
<dbReference type="EMBL" id="LQYI01000195">
    <property type="protein sequence ID" value="KYC59012.1"/>
    <property type="molecule type" value="Genomic_DNA"/>
</dbReference>
<evidence type="ECO:0000256" key="13">
    <source>
        <dbReference type="ARBA" id="ARBA00049878"/>
    </source>
</evidence>
<evidence type="ECO:0000313" key="14">
    <source>
        <dbReference type="EMBL" id="KYC59012.1"/>
    </source>
</evidence>
<dbReference type="CDD" id="cd00756">
    <property type="entry name" value="MoaE"/>
    <property type="match status" value="1"/>
</dbReference>
<dbReference type="Gene3D" id="3.90.1170.40">
    <property type="entry name" value="Molybdopterin biosynthesis MoaE subunit"/>
    <property type="match status" value="1"/>
</dbReference>
<dbReference type="EMBL" id="LQYG01000008">
    <property type="protein sequence ID" value="KYC66402.1"/>
    <property type="molecule type" value="Genomic_DNA"/>
</dbReference>
<evidence type="ECO:0000256" key="2">
    <source>
        <dbReference type="ARBA" id="ARBA00005426"/>
    </source>
</evidence>
<reference evidence="16 17" key="1">
    <citation type="submission" date="2016-01" db="EMBL/GenBank/DDBJ databases">
        <title>Genome Sequences of Twelve Sporeforming Bacillus Species Isolated from Foods.</title>
        <authorList>
            <person name="Berendsen E.M."/>
            <person name="Wells-Bennik M.H."/>
            <person name="Krawcyk A.O."/>
            <person name="De Jong A."/>
            <person name="Holsappel S."/>
            <person name="Eijlander R.T."/>
            <person name="Kuipers O.P."/>
        </authorList>
    </citation>
    <scope>NUCLEOTIDE SEQUENCE [LARGE SCALE GENOMIC DNA]</scope>
    <source>
        <strain evidence="15 16">B4098</strain>
        <strain evidence="14 17">B4099</strain>
    </source>
</reference>
<dbReference type="PATRIC" id="fig|1398.25.peg.2414"/>
<evidence type="ECO:0000313" key="17">
    <source>
        <dbReference type="Proteomes" id="UP000075304"/>
    </source>
</evidence>
<evidence type="ECO:0000256" key="5">
    <source>
        <dbReference type="ARBA" id="ARBA00022679"/>
    </source>
</evidence>
<comment type="similarity">
    <text evidence="2">Belongs to the MoaE family.</text>
</comment>
<evidence type="ECO:0000256" key="1">
    <source>
        <dbReference type="ARBA" id="ARBA00005046"/>
    </source>
</evidence>
<dbReference type="OMA" id="HERKSCC"/>
<keyword evidence="5" id="KW-0808">Transferase</keyword>
<dbReference type="EC" id="2.8.1.12" evidence="3"/>
<name>A0A150KA11_HEYCO</name>
<gene>
    <name evidence="15" type="ORF">B4098_2489</name>
    <name evidence="14" type="ORF">B4099_2628</name>
</gene>
<evidence type="ECO:0000313" key="15">
    <source>
        <dbReference type="EMBL" id="KYC66402.1"/>
    </source>
</evidence>
<keyword evidence="6" id="KW-0501">Molybdenum cofactor biosynthesis</keyword>
<dbReference type="Proteomes" id="UP000075304">
    <property type="component" value="Unassembled WGS sequence"/>
</dbReference>
<dbReference type="InterPro" id="IPR036563">
    <property type="entry name" value="MoaE_sf"/>
</dbReference>
<evidence type="ECO:0000256" key="4">
    <source>
        <dbReference type="ARBA" id="ARBA00013858"/>
    </source>
</evidence>